<accession>A0AAW1R218</accession>
<dbReference type="CDD" id="cd09120">
    <property type="entry name" value="PLDc_DNaseII_1"/>
    <property type="match status" value="1"/>
</dbReference>
<dbReference type="PANTHER" id="PTHR10858:SF23">
    <property type="entry name" value="DEOXYRIBONUCLEASE II"/>
    <property type="match status" value="1"/>
</dbReference>
<proteinExistence type="inferred from homology"/>
<dbReference type="Gene3D" id="3.30.200.20">
    <property type="entry name" value="Phosphorylase Kinase, domain 1"/>
    <property type="match status" value="1"/>
</dbReference>
<name>A0AAW1R218_9CHLO</name>
<feature type="domain" description="Protein kinase" evidence="4">
    <location>
        <begin position="30"/>
        <end position="321"/>
    </location>
</feature>
<dbReference type="InterPro" id="IPR011009">
    <property type="entry name" value="Kinase-like_dom_sf"/>
</dbReference>
<dbReference type="GO" id="GO:0005524">
    <property type="term" value="F:ATP binding"/>
    <property type="evidence" value="ECO:0007669"/>
    <property type="project" value="InterPro"/>
</dbReference>
<dbReference type="GO" id="GO:0004672">
    <property type="term" value="F:protein kinase activity"/>
    <property type="evidence" value="ECO:0007669"/>
    <property type="project" value="InterPro"/>
</dbReference>
<dbReference type="EMBL" id="JALJOU010000056">
    <property type="protein sequence ID" value="KAK9827649.1"/>
    <property type="molecule type" value="Genomic_DNA"/>
</dbReference>
<dbReference type="PANTHER" id="PTHR10858">
    <property type="entry name" value="DEOXYRIBONUCLEASE II"/>
    <property type="match status" value="1"/>
</dbReference>
<gene>
    <name evidence="5" type="ORF">WJX81_003850</name>
</gene>
<dbReference type="SUPFAM" id="SSF56112">
    <property type="entry name" value="Protein kinase-like (PK-like)"/>
    <property type="match status" value="1"/>
</dbReference>
<sequence length="800" mass="86960">MNDEKVLAATNLKRTPSVVSPQLFNFAEHFEFEALIGHSPSSEVYRARHKQTGELYAVKRMVRKLRSKADRERCLHEIQAVAALPEHPNIVRYYRAWQQHRMFYLQMALCENGSLASLLAAAARRGRAVPEALCWRALWEVAAGLDFLHGHGVLHLDIKLGNIFLDAAGTFQIGDFGLAVLRQQWDWEEGDGDTLAPELLSNAQPTPACDVFSLGATIYELATGGKLPRADGVVEQPRSAGIHVYTDAPAPASPLLCTPLSDGGAAACASPAPFGPELDETPRIGRRLSASSPLPLSPQESSGTPELLLRPTSALALSSWLASGRWLRGRAPMGLPGGGELCDSPRVMRSRRAWQRPRASLNFTPLCRRAGNMASSHKALASLCLMASVAMSAAAISCQDADNKDVDWWIALKAPEGSKYGYIDSKMSTPAFTTILEDELAGTSGNPLANTVQQVYSGSDAQVSYVMWNDQPYGTSGKPTVSEYHAHAKGVIGYSGDQGFYLVHSNPKFPDDPSKGSYTGIGNCTASGTCGLNYGQQKYAQSYLCISMDGEMLEKVAGALAIAHLVITDHDTESSRNEYPNVNRLATTKYPPTEVPEKQNIRQEITSIGGEHFMQFVMSPTDLGDDVYLYEQLVEPVLQSGLLVETWIENPVFPSYCLELPSSLPHPPKLKTPDPPFEYNTYVVHNVKISESLKWSNPHTKNEGDHSKWAVTFLPPPPPHDTAGAAAVTSRKLLGDAAAAKRGGGGAGYPKSVCIGDINRAGHQLQRGGGTVCFVENDALWESFYGIVEKWDKCHAQRST</sequence>
<dbReference type="Pfam" id="PF00069">
    <property type="entry name" value="Pkinase"/>
    <property type="match status" value="1"/>
</dbReference>
<dbReference type="Gene3D" id="1.10.510.10">
    <property type="entry name" value="Transferase(Phosphotransferase) domain 1"/>
    <property type="match status" value="1"/>
</dbReference>
<dbReference type="AlphaFoldDB" id="A0AAW1R218"/>
<reference evidence="5 6" key="1">
    <citation type="journal article" date="2024" name="Nat. Commun.">
        <title>Phylogenomics reveals the evolutionary origins of lichenization in chlorophyte algae.</title>
        <authorList>
            <person name="Puginier C."/>
            <person name="Libourel C."/>
            <person name="Otte J."/>
            <person name="Skaloud P."/>
            <person name="Haon M."/>
            <person name="Grisel S."/>
            <person name="Petersen M."/>
            <person name="Berrin J.G."/>
            <person name="Delaux P.M."/>
            <person name="Dal Grande F."/>
            <person name="Keller J."/>
        </authorList>
    </citation>
    <scope>NUCLEOTIDE SEQUENCE [LARGE SCALE GENOMIC DNA]</scope>
    <source>
        <strain evidence="5 6">SAG 245.80</strain>
    </source>
</reference>
<dbReference type="InterPro" id="IPR008271">
    <property type="entry name" value="Ser/Thr_kinase_AS"/>
</dbReference>
<evidence type="ECO:0000256" key="1">
    <source>
        <dbReference type="ARBA" id="ARBA00007527"/>
    </source>
</evidence>
<keyword evidence="6" id="KW-1185">Reference proteome</keyword>
<feature type="compositionally biased region" description="Low complexity" evidence="3">
    <location>
        <begin position="288"/>
        <end position="302"/>
    </location>
</feature>
<dbReference type="Proteomes" id="UP001445335">
    <property type="component" value="Unassembled WGS sequence"/>
</dbReference>
<evidence type="ECO:0000313" key="6">
    <source>
        <dbReference type="Proteomes" id="UP001445335"/>
    </source>
</evidence>
<evidence type="ECO:0000313" key="5">
    <source>
        <dbReference type="EMBL" id="KAK9827649.1"/>
    </source>
</evidence>
<evidence type="ECO:0000256" key="2">
    <source>
        <dbReference type="ARBA" id="ARBA00022801"/>
    </source>
</evidence>
<keyword evidence="2" id="KW-0378">Hydrolase</keyword>
<dbReference type="GO" id="GO:0004531">
    <property type="term" value="F:deoxyribonuclease II activity"/>
    <property type="evidence" value="ECO:0007669"/>
    <property type="project" value="InterPro"/>
</dbReference>
<comment type="caution">
    <text evidence="5">The sequence shown here is derived from an EMBL/GenBank/DDBJ whole genome shotgun (WGS) entry which is preliminary data.</text>
</comment>
<dbReference type="InterPro" id="IPR000719">
    <property type="entry name" value="Prot_kinase_dom"/>
</dbReference>
<organism evidence="5 6">
    <name type="scientific">Elliptochloris bilobata</name>
    <dbReference type="NCBI Taxonomy" id="381761"/>
    <lineage>
        <taxon>Eukaryota</taxon>
        <taxon>Viridiplantae</taxon>
        <taxon>Chlorophyta</taxon>
        <taxon>core chlorophytes</taxon>
        <taxon>Trebouxiophyceae</taxon>
        <taxon>Trebouxiophyceae incertae sedis</taxon>
        <taxon>Elliptochloris clade</taxon>
        <taxon>Elliptochloris</taxon>
    </lineage>
</organism>
<feature type="region of interest" description="Disordered" evidence="3">
    <location>
        <begin position="287"/>
        <end position="306"/>
    </location>
</feature>
<dbReference type="PROSITE" id="PS00108">
    <property type="entry name" value="PROTEIN_KINASE_ST"/>
    <property type="match status" value="1"/>
</dbReference>
<comment type="similarity">
    <text evidence="1">Belongs to the DNase II family.</text>
</comment>
<protein>
    <recommendedName>
        <fullName evidence="4">Protein kinase domain-containing protein</fullName>
    </recommendedName>
</protein>
<dbReference type="InterPro" id="IPR004947">
    <property type="entry name" value="DNase_II"/>
</dbReference>
<dbReference type="Pfam" id="PF03265">
    <property type="entry name" value="DNase_II"/>
    <property type="match status" value="1"/>
</dbReference>
<evidence type="ECO:0000259" key="4">
    <source>
        <dbReference type="PROSITE" id="PS50011"/>
    </source>
</evidence>
<dbReference type="PROSITE" id="PS50011">
    <property type="entry name" value="PROTEIN_KINASE_DOM"/>
    <property type="match status" value="1"/>
</dbReference>
<evidence type="ECO:0000256" key="3">
    <source>
        <dbReference type="SAM" id="MobiDB-lite"/>
    </source>
</evidence>
<dbReference type="SMART" id="SM00220">
    <property type="entry name" value="S_TKc"/>
    <property type="match status" value="1"/>
</dbReference>